<accession>A0ABP6P7N9</accession>
<comment type="caution">
    <text evidence="5">The sequence shown here is derived from an EMBL/GenBank/DDBJ whole genome shotgun (WGS) entry which is preliminary data.</text>
</comment>
<organism evidence="5 6">
    <name type="scientific">Blastococcus jejuensis</name>
    <dbReference type="NCBI Taxonomy" id="351224"/>
    <lineage>
        <taxon>Bacteria</taxon>
        <taxon>Bacillati</taxon>
        <taxon>Actinomycetota</taxon>
        <taxon>Actinomycetes</taxon>
        <taxon>Geodermatophilales</taxon>
        <taxon>Geodermatophilaceae</taxon>
        <taxon>Blastococcus</taxon>
    </lineage>
</organism>
<dbReference type="Pfam" id="PF07992">
    <property type="entry name" value="Pyr_redox_2"/>
    <property type="match status" value="1"/>
</dbReference>
<gene>
    <name evidence="5" type="ORF">GCM10010531_23300</name>
</gene>
<protein>
    <submittedName>
        <fullName evidence="5">NAD(P)/FAD-dependent oxidoreductase</fullName>
    </submittedName>
</protein>
<dbReference type="PRINTS" id="PR00368">
    <property type="entry name" value="FADPNR"/>
</dbReference>
<keyword evidence="2" id="KW-0560">Oxidoreductase</keyword>
<evidence type="ECO:0000256" key="2">
    <source>
        <dbReference type="ARBA" id="ARBA00023002"/>
    </source>
</evidence>
<dbReference type="PANTHER" id="PTHR48105">
    <property type="entry name" value="THIOREDOXIN REDUCTASE 1-RELATED-RELATED"/>
    <property type="match status" value="1"/>
</dbReference>
<evidence type="ECO:0000259" key="4">
    <source>
        <dbReference type="Pfam" id="PF07992"/>
    </source>
</evidence>
<feature type="domain" description="FAD/NAD(P)-binding" evidence="4">
    <location>
        <begin position="4"/>
        <end position="289"/>
    </location>
</feature>
<reference evidence="6" key="1">
    <citation type="journal article" date="2019" name="Int. J. Syst. Evol. Microbiol.">
        <title>The Global Catalogue of Microorganisms (GCM) 10K type strain sequencing project: providing services to taxonomists for standard genome sequencing and annotation.</title>
        <authorList>
            <consortium name="The Broad Institute Genomics Platform"/>
            <consortium name="The Broad Institute Genome Sequencing Center for Infectious Disease"/>
            <person name="Wu L."/>
            <person name="Ma J."/>
        </authorList>
    </citation>
    <scope>NUCLEOTIDE SEQUENCE [LARGE SCALE GENOMIC DNA]</scope>
    <source>
        <strain evidence="6">JCM 15614</strain>
    </source>
</reference>
<evidence type="ECO:0000256" key="3">
    <source>
        <dbReference type="ARBA" id="ARBA00048132"/>
    </source>
</evidence>
<dbReference type="RefSeq" id="WP_344689039.1">
    <property type="nucleotide sequence ID" value="NZ_BAAAVV010000005.1"/>
</dbReference>
<dbReference type="EMBL" id="BAAAVV010000005">
    <property type="protein sequence ID" value="GAA3169595.1"/>
    <property type="molecule type" value="Genomic_DNA"/>
</dbReference>
<dbReference type="InterPro" id="IPR050097">
    <property type="entry name" value="Ferredoxin-NADP_redctase_2"/>
</dbReference>
<dbReference type="SUPFAM" id="SSF51905">
    <property type="entry name" value="FAD/NAD(P)-binding domain"/>
    <property type="match status" value="1"/>
</dbReference>
<evidence type="ECO:0000256" key="1">
    <source>
        <dbReference type="ARBA" id="ARBA00022630"/>
    </source>
</evidence>
<dbReference type="PRINTS" id="PR00469">
    <property type="entry name" value="PNDRDTASEII"/>
</dbReference>
<proteinExistence type="predicted"/>
<dbReference type="InterPro" id="IPR023753">
    <property type="entry name" value="FAD/NAD-binding_dom"/>
</dbReference>
<sequence>MSEYDVVVIGGGAAGLAGAVTVARARRTVLVVDAGQPRNAPAAGIHNYLGREGARPADLLADGRAELAGYGGTVVDGVVSTARREDDGTFRVALDGGREVSARRLLVATGLVDELPDVPGLADRWGRDVLHCPYCHGWEVRDQPIGILATGPNAMHQALLFRQLSEDVVFFLHSGPGLAPEQTEQLTALGVRMVDGEVTGIEVTDDRLTGVRLVTGEVVPRSALVVAPVFTARAGVLDALGVPAMDQEMAGHVVGSAVPADPTGATSVPGVWVAGNVSDLSAQVVVSAAAGLRAGAMINADLVAEDARVAVAAHRSVAV</sequence>
<evidence type="ECO:0000313" key="5">
    <source>
        <dbReference type="EMBL" id="GAA3169595.1"/>
    </source>
</evidence>
<name>A0ABP6P7N9_9ACTN</name>
<comment type="catalytic activity">
    <reaction evidence="3">
        <text>[thioredoxin]-dithiol + NADP(+) = [thioredoxin]-disulfide + NADPH + H(+)</text>
        <dbReference type="Rhea" id="RHEA:20345"/>
        <dbReference type="Rhea" id="RHEA-COMP:10698"/>
        <dbReference type="Rhea" id="RHEA-COMP:10700"/>
        <dbReference type="ChEBI" id="CHEBI:15378"/>
        <dbReference type="ChEBI" id="CHEBI:29950"/>
        <dbReference type="ChEBI" id="CHEBI:50058"/>
        <dbReference type="ChEBI" id="CHEBI:57783"/>
        <dbReference type="ChEBI" id="CHEBI:58349"/>
        <dbReference type="EC" id="1.8.1.9"/>
    </reaction>
</comment>
<dbReference type="InterPro" id="IPR036188">
    <property type="entry name" value="FAD/NAD-bd_sf"/>
</dbReference>
<evidence type="ECO:0000313" key="6">
    <source>
        <dbReference type="Proteomes" id="UP001499924"/>
    </source>
</evidence>
<dbReference type="Proteomes" id="UP001499924">
    <property type="component" value="Unassembled WGS sequence"/>
</dbReference>
<keyword evidence="6" id="KW-1185">Reference proteome</keyword>
<dbReference type="Gene3D" id="3.50.50.60">
    <property type="entry name" value="FAD/NAD(P)-binding domain"/>
    <property type="match status" value="2"/>
</dbReference>
<keyword evidence="1" id="KW-0285">Flavoprotein</keyword>